<organism evidence="1 2">
    <name type="scientific">Penicillium antarcticum</name>
    <dbReference type="NCBI Taxonomy" id="416450"/>
    <lineage>
        <taxon>Eukaryota</taxon>
        <taxon>Fungi</taxon>
        <taxon>Dikarya</taxon>
        <taxon>Ascomycota</taxon>
        <taxon>Pezizomycotina</taxon>
        <taxon>Eurotiomycetes</taxon>
        <taxon>Eurotiomycetidae</taxon>
        <taxon>Eurotiales</taxon>
        <taxon>Aspergillaceae</taxon>
        <taxon>Penicillium</taxon>
    </lineage>
</organism>
<sequence length="129" mass="14030">MAPTVVFITGVDHIDYAVANAGIAKAFLLIKDAKRTDVLEHIELIVLSDISFYQSTRRILKKSVTKPVYAVMGSGAGALACQLSNSNTAYGACRTVLSWSDCMVDAFTNGNKEQYGGKVVFYTGKFQEH</sequence>
<protein>
    <submittedName>
        <fullName evidence="1">Uncharacterized protein</fullName>
    </submittedName>
</protein>
<dbReference type="SUPFAM" id="SSF51735">
    <property type="entry name" value="NAD(P)-binding Rossmann-fold domains"/>
    <property type="match status" value="1"/>
</dbReference>
<gene>
    <name evidence="1" type="ORF">PENANT_c037G00507</name>
</gene>
<dbReference type="Proteomes" id="UP000191672">
    <property type="component" value="Unassembled WGS sequence"/>
</dbReference>
<evidence type="ECO:0000313" key="1">
    <source>
        <dbReference type="EMBL" id="OQD80276.1"/>
    </source>
</evidence>
<dbReference type="InterPro" id="IPR036291">
    <property type="entry name" value="NAD(P)-bd_dom_sf"/>
</dbReference>
<accession>A0A1V6PUW4</accession>
<dbReference type="AlphaFoldDB" id="A0A1V6PUW4"/>
<proteinExistence type="predicted"/>
<dbReference type="EMBL" id="MDYN01000037">
    <property type="protein sequence ID" value="OQD80276.1"/>
    <property type="molecule type" value="Genomic_DNA"/>
</dbReference>
<reference evidence="2" key="1">
    <citation type="journal article" date="2017" name="Nat. Microbiol.">
        <title>Global analysis of biosynthetic gene clusters reveals vast potential of secondary metabolite production in Penicillium species.</title>
        <authorList>
            <person name="Nielsen J.C."/>
            <person name="Grijseels S."/>
            <person name="Prigent S."/>
            <person name="Ji B."/>
            <person name="Dainat J."/>
            <person name="Nielsen K.F."/>
            <person name="Frisvad J.C."/>
            <person name="Workman M."/>
            <person name="Nielsen J."/>
        </authorList>
    </citation>
    <scope>NUCLEOTIDE SEQUENCE [LARGE SCALE GENOMIC DNA]</scope>
    <source>
        <strain evidence="2">IBT 31811</strain>
    </source>
</reference>
<name>A0A1V6PUW4_9EURO</name>
<dbReference type="Gene3D" id="3.40.50.720">
    <property type="entry name" value="NAD(P)-binding Rossmann-like Domain"/>
    <property type="match status" value="1"/>
</dbReference>
<evidence type="ECO:0000313" key="2">
    <source>
        <dbReference type="Proteomes" id="UP000191672"/>
    </source>
</evidence>
<comment type="caution">
    <text evidence="1">The sequence shown here is derived from an EMBL/GenBank/DDBJ whole genome shotgun (WGS) entry which is preliminary data.</text>
</comment>
<keyword evidence="2" id="KW-1185">Reference proteome</keyword>